<feature type="domain" description="Major facilitator superfamily (MFS) profile" evidence="26">
    <location>
        <begin position="17"/>
        <end position="414"/>
    </location>
</feature>
<dbReference type="Proteomes" id="UP000662074">
    <property type="component" value="Unassembled WGS sequence"/>
</dbReference>
<comment type="function">
    <text evidence="23">Lysosomal dipeptide uniporter that selectively exports lysine, arginine or histidine-containing dipeptides with a net positive charge from the lysosome lumen into the cytosol. Could play a role in a specific type of protein O-glycosylation indirectly regulating macrophages migration and tissue invasion. Also essential for liver homeostasis.</text>
</comment>
<dbReference type="CDD" id="cd06174">
    <property type="entry name" value="MFS"/>
    <property type="match status" value="1"/>
</dbReference>
<evidence type="ECO:0000256" key="15">
    <source>
        <dbReference type="ARBA" id="ARBA00044899"/>
    </source>
</evidence>
<comment type="catalytic activity">
    <reaction evidence="9">
        <text>L-histidyl-glycine(out) = L-histidyl-glycine(in)</text>
        <dbReference type="Rhea" id="RHEA:79395"/>
        <dbReference type="ChEBI" id="CHEBI:229957"/>
    </reaction>
</comment>
<evidence type="ECO:0000313" key="27">
    <source>
        <dbReference type="EMBL" id="GGI50241.1"/>
    </source>
</evidence>
<dbReference type="SUPFAM" id="SSF103473">
    <property type="entry name" value="MFS general substrate transporter"/>
    <property type="match status" value="1"/>
</dbReference>
<evidence type="ECO:0000313" key="28">
    <source>
        <dbReference type="Proteomes" id="UP000662074"/>
    </source>
</evidence>
<feature type="transmembrane region" description="Helical" evidence="25">
    <location>
        <begin position="264"/>
        <end position="285"/>
    </location>
</feature>
<feature type="transmembrane region" description="Helical" evidence="25">
    <location>
        <begin position="294"/>
        <end position="312"/>
    </location>
</feature>
<dbReference type="EMBL" id="BMDO01000003">
    <property type="protein sequence ID" value="GGI50241.1"/>
    <property type="molecule type" value="Genomic_DNA"/>
</dbReference>
<evidence type="ECO:0000256" key="10">
    <source>
        <dbReference type="ARBA" id="ARBA00044881"/>
    </source>
</evidence>
<comment type="catalytic activity">
    <reaction evidence="17">
        <text>L-arginyl-glycine(out) = L-arginyl-glycine(in)</text>
        <dbReference type="Rhea" id="RHEA:79391"/>
        <dbReference type="ChEBI" id="CHEBI:229955"/>
    </reaction>
</comment>
<evidence type="ECO:0000256" key="24">
    <source>
        <dbReference type="ARBA" id="ARBA00046376"/>
    </source>
</evidence>
<dbReference type="InterPro" id="IPR020846">
    <property type="entry name" value="MFS_dom"/>
</dbReference>
<reference evidence="27" key="2">
    <citation type="submission" date="2020-09" db="EMBL/GenBank/DDBJ databases">
        <authorList>
            <person name="Sun Q."/>
            <person name="Sedlacek I."/>
        </authorList>
    </citation>
    <scope>NUCLEOTIDE SEQUENCE</scope>
    <source>
        <strain evidence="27">CCM 8711</strain>
    </source>
</reference>
<dbReference type="Pfam" id="PF07690">
    <property type="entry name" value="MFS_1"/>
    <property type="match status" value="1"/>
</dbReference>
<evidence type="ECO:0000256" key="6">
    <source>
        <dbReference type="ARBA" id="ARBA00023136"/>
    </source>
</evidence>
<evidence type="ECO:0000256" key="4">
    <source>
        <dbReference type="ARBA" id="ARBA00022692"/>
    </source>
</evidence>
<dbReference type="AlphaFoldDB" id="A0A917N0V3"/>
<evidence type="ECO:0000256" key="12">
    <source>
        <dbReference type="ARBA" id="ARBA00044891"/>
    </source>
</evidence>
<comment type="subcellular location">
    <subcellularLocation>
        <location evidence="1">Lysosome membrane</location>
        <topology evidence="1">Multi-pass membrane protein</topology>
    </subcellularLocation>
</comment>
<feature type="transmembrane region" description="Helical" evidence="25">
    <location>
        <begin position="86"/>
        <end position="108"/>
    </location>
</feature>
<proteinExistence type="inferred from homology"/>
<comment type="catalytic activity">
    <reaction evidence="15">
        <text>L-arginyl-L-alpha-amino acid(out) = L-arginyl-L-alpha-amino acid(in)</text>
        <dbReference type="Rhea" id="RHEA:79371"/>
        <dbReference type="ChEBI" id="CHEBI:84315"/>
    </reaction>
</comment>
<evidence type="ECO:0000256" key="22">
    <source>
        <dbReference type="ARBA" id="ARBA00045018"/>
    </source>
</evidence>
<keyword evidence="28" id="KW-1185">Reference proteome</keyword>
<comment type="caution">
    <text evidence="27">The sequence shown here is derived from an EMBL/GenBank/DDBJ whole genome shotgun (WGS) entry which is preliminary data.</text>
</comment>
<keyword evidence="6 25" id="KW-0472">Membrane</keyword>
<evidence type="ECO:0000256" key="16">
    <source>
        <dbReference type="ARBA" id="ARBA00044900"/>
    </source>
</evidence>
<evidence type="ECO:0000256" key="13">
    <source>
        <dbReference type="ARBA" id="ARBA00044893"/>
    </source>
</evidence>
<comment type="catalytic activity">
    <reaction evidence="20">
        <text>L-lysyl-glycine(out) = L-lysyl-glycine(in)</text>
        <dbReference type="Rhea" id="RHEA:79407"/>
        <dbReference type="ChEBI" id="CHEBI:191202"/>
    </reaction>
</comment>
<comment type="catalytic activity">
    <reaction evidence="13">
        <text>L-alpha-aminoacyl-L-lysine(out) = L-alpha-aminoacyl-L-lysine(in)</text>
        <dbReference type="Rhea" id="RHEA:79383"/>
        <dbReference type="ChEBI" id="CHEBI:229966"/>
    </reaction>
</comment>
<evidence type="ECO:0000256" key="5">
    <source>
        <dbReference type="ARBA" id="ARBA00022989"/>
    </source>
</evidence>
<keyword evidence="3" id="KW-0813">Transport</keyword>
<evidence type="ECO:0000256" key="23">
    <source>
        <dbReference type="ARBA" id="ARBA00045709"/>
    </source>
</evidence>
<evidence type="ECO:0000256" key="17">
    <source>
        <dbReference type="ARBA" id="ARBA00044903"/>
    </source>
</evidence>
<feature type="transmembrane region" description="Helical" evidence="25">
    <location>
        <begin position="391"/>
        <end position="409"/>
    </location>
</feature>
<dbReference type="InterPro" id="IPR036259">
    <property type="entry name" value="MFS_trans_sf"/>
</dbReference>
<feature type="transmembrane region" description="Helical" evidence="25">
    <location>
        <begin position="351"/>
        <end position="371"/>
    </location>
</feature>
<keyword evidence="4 25" id="KW-0812">Transmembrane</keyword>
<comment type="similarity">
    <text evidence="2">Belongs to the major facilitator superfamily.</text>
</comment>
<comment type="catalytic activity">
    <reaction evidence="16">
        <text>L-lysyl-L-lysine(out) = L-lysyl-L-lysine(in)</text>
        <dbReference type="Rhea" id="RHEA:79403"/>
        <dbReference type="ChEBI" id="CHEBI:229956"/>
    </reaction>
</comment>
<feature type="transmembrane region" description="Helical" evidence="25">
    <location>
        <begin position="15"/>
        <end position="35"/>
    </location>
</feature>
<sequence>MNFNITSAPDKKSWINVYVIAWFIGMLFYFVEYAVRSAPSVMIPELSVFFGISTVGVGSIVGTYYYTYSVTSLIAGIALDRAGARYAVSIGIAILGLGCILFALSNIYTGNIARLLQGAGSAFAFPGCVYLAAKGFSARKLATAIGFTQCLGMLGGTAGQFVVAPLIRGGISLPIFWVAAGIISLVLCVAIYLITPSEQPKMQEDEIMPKGHWLAPYKIVFGNTQSYLCGLVSGLLFAPTTVFIMIWGIVFFQHDRKFSYSDATLISSMVPLGWALGCPLMGWLADYTGKRKPVLLGGCIIMILSLLQLLYLPGLLPAYISTFIMGVGSGVAMIPYSIIKEVNPDKVKGSATGAINFITFAVTSVLGPIFGKLYGQTLTTTSNHAAHFQSAGLFLVAGIAVAMLITFFLKETGRKAIEQ</sequence>
<protein>
    <recommendedName>
        <fullName evidence="21">Lysosomal dipeptide transporter MFSD1</fullName>
    </recommendedName>
    <alternativeName>
        <fullName evidence="22">Major facilitator superfamily domain-containing protein 1</fullName>
    </alternativeName>
</protein>
<dbReference type="PROSITE" id="PS50850">
    <property type="entry name" value="MFS"/>
    <property type="match status" value="1"/>
</dbReference>
<dbReference type="PANTHER" id="PTHR23512:SF3">
    <property type="entry name" value="MAJOR FACILITATOR SUPERFAMILY DOMAIN-CONTAINING PROTEIN 1"/>
    <property type="match status" value="1"/>
</dbReference>
<name>A0A917N0V3_9SPHI</name>
<dbReference type="GO" id="GO:0005765">
    <property type="term" value="C:lysosomal membrane"/>
    <property type="evidence" value="ECO:0007669"/>
    <property type="project" value="UniProtKB-SubCell"/>
</dbReference>
<comment type="subunit">
    <text evidence="24">Homodimer. Interacts with lysosomal protein GLMP (via lumenal domain); the interaction starts while both proteins are still in the endoplasmic reticulum and is required for stabilization of MFSD1 in lysosomes but has no direct effect on its targeting to lysosomes or transporter activity.</text>
</comment>
<accession>A0A917N0V3</accession>
<feature type="transmembrane region" description="Helical" evidence="25">
    <location>
        <begin position="141"/>
        <end position="163"/>
    </location>
</feature>
<dbReference type="InterPro" id="IPR011701">
    <property type="entry name" value="MFS"/>
</dbReference>
<evidence type="ECO:0000256" key="14">
    <source>
        <dbReference type="ARBA" id="ARBA00044898"/>
    </source>
</evidence>
<keyword evidence="5 25" id="KW-1133">Transmembrane helix</keyword>
<keyword evidence="7" id="KW-0458">Lysosome</keyword>
<dbReference type="Gene3D" id="1.20.1250.20">
    <property type="entry name" value="MFS general substrate transporter like domains"/>
    <property type="match status" value="2"/>
</dbReference>
<feature type="transmembrane region" description="Helical" evidence="25">
    <location>
        <begin position="175"/>
        <end position="194"/>
    </location>
</feature>
<evidence type="ECO:0000256" key="25">
    <source>
        <dbReference type="SAM" id="Phobius"/>
    </source>
</evidence>
<comment type="catalytic activity">
    <reaction evidence="8">
        <text>L-lysyl-L-alanine(out) = L-lysyl-L-alanine(in)</text>
        <dbReference type="Rhea" id="RHEA:79399"/>
        <dbReference type="ChEBI" id="CHEBI:229954"/>
    </reaction>
</comment>
<feature type="transmembrane region" description="Helical" evidence="25">
    <location>
        <begin position="318"/>
        <end position="339"/>
    </location>
</feature>
<dbReference type="InterPro" id="IPR052187">
    <property type="entry name" value="MFSD1"/>
</dbReference>
<evidence type="ECO:0000256" key="3">
    <source>
        <dbReference type="ARBA" id="ARBA00022448"/>
    </source>
</evidence>
<comment type="catalytic activity">
    <reaction evidence="11">
        <text>L-alpha-aminoacyl-L-histidine(out) = L-alpha-aminoacyl-L-histidine(in)</text>
        <dbReference type="Rhea" id="RHEA:79375"/>
        <dbReference type="ChEBI" id="CHEBI:229967"/>
    </reaction>
</comment>
<reference evidence="27" key="1">
    <citation type="journal article" date="2014" name="Int. J. Syst. Evol. Microbiol.">
        <title>Complete genome sequence of Corynebacterium casei LMG S-19264T (=DSM 44701T), isolated from a smear-ripened cheese.</title>
        <authorList>
            <consortium name="US DOE Joint Genome Institute (JGI-PGF)"/>
            <person name="Walter F."/>
            <person name="Albersmeier A."/>
            <person name="Kalinowski J."/>
            <person name="Ruckert C."/>
        </authorList>
    </citation>
    <scope>NUCLEOTIDE SEQUENCE</scope>
    <source>
        <strain evidence="27">CCM 8711</strain>
    </source>
</reference>
<feature type="transmembrane region" description="Helical" evidence="25">
    <location>
        <begin position="47"/>
        <end position="66"/>
    </location>
</feature>
<feature type="transmembrane region" description="Helical" evidence="25">
    <location>
        <begin position="227"/>
        <end position="252"/>
    </location>
</feature>
<comment type="catalytic activity">
    <reaction evidence="18">
        <text>L-histidyl-L-alpha-amino acid(out) = L-histidyl-L-alpha-amino acid(in)</text>
        <dbReference type="Rhea" id="RHEA:79379"/>
        <dbReference type="ChEBI" id="CHEBI:229964"/>
    </reaction>
</comment>
<dbReference type="GO" id="GO:0022857">
    <property type="term" value="F:transmembrane transporter activity"/>
    <property type="evidence" value="ECO:0007669"/>
    <property type="project" value="InterPro"/>
</dbReference>
<gene>
    <name evidence="27" type="ORF">GCM10011425_14530</name>
</gene>
<comment type="catalytic activity">
    <reaction evidence="14">
        <text>L-aspartyl-L-lysine(out) = L-aspartyl-L-lysine(in)</text>
        <dbReference type="Rhea" id="RHEA:79411"/>
        <dbReference type="ChEBI" id="CHEBI:229953"/>
    </reaction>
</comment>
<evidence type="ECO:0000256" key="2">
    <source>
        <dbReference type="ARBA" id="ARBA00008335"/>
    </source>
</evidence>
<evidence type="ECO:0000256" key="1">
    <source>
        <dbReference type="ARBA" id="ARBA00004155"/>
    </source>
</evidence>
<evidence type="ECO:0000256" key="7">
    <source>
        <dbReference type="ARBA" id="ARBA00023228"/>
    </source>
</evidence>
<comment type="catalytic activity">
    <reaction evidence="19">
        <text>L-alanyl-L-lysine(out) = L-alanyl-L-lysine(in)</text>
        <dbReference type="Rhea" id="RHEA:79415"/>
        <dbReference type="ChEBI" id="CHEBI:192470"/>
    </reaction>
</comment>
<comment type="catalytic activity">
    <reaction evidence="12">
        <text>L-lysyl-L-alpha-amino acid(out) = L-lysyl-L-alpha-amino acid(in)</text>
        <dbReference type="Rhea" id="RHEA:79387"/>
        <dbReference type="ChEBI" id="CHEBI:229965"/>
    </reaction>
</comment>
<evidence type="ECO:0000256" key="19">
    <source>
        <dbReference type="ARBA" id="ARBA00044919"/>
    </source>
</evidence>
<evidence type="ECO:0000256" key="8">
    <source>
        <dbReference type="ARBA" id="ARBA00044876"/>
    </source>
</evidence>
<evidence type="ECO:0000256" key="9">
    <source>
        <dbReference type="ARBA" id="ARBA00044878"/>
    </source>
</evidence>
<evidence type="ECO:0000256" key="11">
    <source>
        <dbReference type="ARBA" id="ARBA00044884"/>
    </source>
</evidence>
<dbReference type="PANTHER" id="PTHR23512">
    <property type="entry name" value="MAJOR FACILITATOR SUPERFAMILY DOMAIN-CONTAINING PROTEIN 1"/>
    <property type="match status" value="1"/>
</dbReference>
<evidence type="ECO:0000256" key="20">
    <source>
        <dbReference type="ARBA" id="ARBA00044924"/>
    </source>
</evidence>
<evidence type="ECO:0000259" key="26">
    <source>
        <dbReference type="PROSITE" id="PS50850"/>
    </source>
</evidence>
<evidence type="ECO:0000256" key="21">
    <source>
        <dbReference type="ARBA" id="ARBA00044985"/>
    </source>
</evidence>
<dbReference type="RefSeq" id="WP_188415267.1">
    <property type="nucleotide sequence ID" value="NZ_BMDO01000003.1"/>
</dbReference>
<comment type="catalytic activity">
    <reaction evidence="10">
        <text>L-alpha-aminoacyl-L-arginine(out) = L-alpha-aminoacyl-L-arginine(in)</text>
        <dbReference type="Rhea" id="RHEA:79367"/>
        <dbReference type="ChEBI" id="CHEBI:229968"/>
    </reaction>
</comment>
<organism evidence="27 28">
    <name type="scientific">Mucilaginibacter galii</name>
    <dbReference type="NCBI Taxonomy" id="2005073"/>
    <lineage>
        <taxon>Bacteria</taxon>
        <taxon>Pseudomonadati</taxon>
        <taxon>Bacteroidota</taxon>
        <taxon>Sphingobacteriia</taxon>
        <taxon>Sphingobacteriales</taxon>
        <taxon>Sphingobacteriaceae</taxon>
        <taxon>Mucilaginibacter</taxon>
    </lineage>
</organism>
<evidence type="ECO:0000256" key="18">
    <source>
        <dbReference type="ARBA" id="ARBA00044912"/>
    </source>
</evidence>